<dbReference type="PANTHER" id="PTHR30388">
    <property type="entry name" value="ALDEHYDE OXIDOREDUCTASE MOLYBDENUM COFACTOR ASSEMBLY PROTEIN"/>
    <property type="match status" value="1"/>
</dbReference>
<sequence length="230" mass="24770">MKRELLDRLLRARRAKRPAAVVTDLETGEQWLVESGERAPGGVGEETLAAVRAALRADRAGPVEIGGRALFINVYNPPLRMIVIGAVHIAQPLVGAARLAGFEVFVIDPRHAFAADARFPDVRVTTQWPDEALAALAPDARCAIVALTHDPKLDDPALAIALRSEAFYVGALGSRKTHAKRVERLREQGVSDEQIARIRGPVGLAIGARTPAEIAISIIAEVVQQLRQPA</sequence>
<dbReference type="InterPro" id="IPR052698">
    <property type="entry name" value="MoCofactor_Util/Proc"/>
</dbReference>
<gene>
    <name evidence="2" type="ORF">E6K81_02465</name>
</gene>
<evidence type="ECO:0000259" key="1">
    <source>
        <dbReference type="Pfam" id="PF13478"/>
    </source>
</evidence>
<dbReference type="PANTHER" id="PTHR30388:SF4">
    <property type="entry name" value="MOLYBDENUM COFACTOR INSERTION CHAPERONE PAOD"/>
    <property type="match status" value="1"/>
</dbReference>
<dbReference type="Gene3D" id="3.40.50.720">
    <property type="entry name" value="NAD(P)-binding Rossmann-like Domain"/>
    <property type="match status" value="1"/>
</dbReference>
<proteinExistence type="predicted"/>
<dbReference type="Pfam" id="PF13478">
    <property type="entry name" value="XdhC_C"/>
    <property type="match status" value="1"/>
</dbReference>
<protein>
    <submittedName>
        <fullName evidence="2">Xanthine dehydrogenase</fullName>
    </submittedName>
</protein>
<dbReference type="EMBL" id="VBPB01000035">
    <property type="protein sequence ID" value="TMQ73878.1"/>
    <property type="molecule type" value="Genomic_DNA"/>
</dbReference>
<dbReference type="Proteomes" id="UP000319771">
    <property type="component" value="Unassembled WGS sequence"/>
</dbReference>
<feature type="domain" description="XdhC Rossmann" evidence="1">
    <location>
        <begin position="81"/>
        <end position="222"/>
    </location>
</feature>
<name>A0A538UD94_UNCEI</name>
<evidence type="ECO:0000313" key="2">
    <source>
        <dbReference type="EMBL" id="TMQ73878.1"/>
    </source>
</evidence>
<dbReference type="AlphaFoldDB" id="A0A538UD94"/>
<accession>A0A538UD94</accession>
<dbReference type="InterPro" id="IPR027051">
    <property type="entry name" value="XdhC_Rossmann_dom"/>
</dbReference>
<organism evidence="2 3">
    <name type="scientific">Eiseniibacteriota bacterium</name>
    <dbReference type="NCBI Taxonomy" id="2212470"/>
    <lineage>
        <taxon>Bacteria</taxon>
        <taxon>Candidatus Eiseniibacteriota</taxon>
    </lineage>
</organism>
<comment type="caution">
    <text evidence="2">The sequence shown here is derived from an EMBL/GenBank/DDBJ whole genome shotgun (WGS) entry which is preliminary data.</text>
</comment>
<evidence type="ECO:0000313" key="3">
    <source>
        <dbReference type="Proteomes" id="UP000319771"/>
    </source>
</evidence>
<reference evidence="2 3" key="1">
    <citation type="journal article" date="2019" name="Nat. Microbiol.">
        <title>Mediterranean grassland soil C-N compound turnover is dependent on rainfall and depth, and is mediated by genomically divergent microorganisms.</title>
        <authorList>
            <person name="Diamond S."/>
            <person name="Andeer P.F."/>
            <person name="Li Z."/>
            <person name="Crits-Christoph A."/>
            <person name="Burstein D."/>
            <person name="Anantharaman K."/>
            <person name="Lane K.R."/>
            <person name="Thomas B.C."/>
            <person name="Pan C."/>
            <person name="Northen T.R."/>
            <person name="Banfield J.F."/>
        </authorList>
    </citation>
    <scope>NUCLEOTIDE SEQUENCE [LARGE SCALE GENOMIC DNA]</scope>
    <source>
        <strain evidence="2">WS_11</strain>
    </source>
</reference>